<protein>
    <submittedName>
        <fullName evidence="1">Uncharacterized protein</fullName>
    </submittedName>
</protein>
<evidence type="ECO:0000313" key="1">
    <source>
        <dbReference type="EMBL" id="KAF8896867.1"/>
    </source>
</evidence>
<proteinExistence type="predicted"/>
<dbReference type="Proteomes" id="UP000724874">
    <property type="component" value="Unassembled WGS sequence"/>
</dbReference>
<organism evidence="1 2">
    <name type="scientific">Gymnopilus junonius</name>
    <name type="common">Spectacular rustgill mushroom</name>
    <name type="synonym">Gymnopilus spectabilis subsp. junonius</name>
    <dbReference type="NCBI Taxonomy" id="109634"/>
    <lineage>
        <taxon>Eukaryota</taxon>
        <taxon>Fungi</taxon>
        <taxon>Dikarya</taxon>
        <taxon>Basidiomycota</taxon>
        <taxon>Agaricomycotina</taxon>
        <taxon>Agaricomycetes</taxon>
        <taxon>Agaricomycetidae</taxon>
        <taxon>Agaricales</taxon>
        <taxon>Agaricineae</taxon>
        <taxon>Hymenogastraceae</taxon>
        <taxon>Gymnopilus</taxon>
    </lineage>
</organism>
<name>A0A9P5NMQ0_GYMJU</name>
<keyword evidence="2" id="KW-1185">Reference proteome</keyword>
<sequence>MGLNLPHLSLFLCLPLATMQLLLPIFFRALFAPILYHCSVVMTSSGGGHCVDDTSTHATGIYRHPISSMVGY</sequence>
<evidence type="ECO:0000313" key="2">
    <source>
        <dbReference type="Proteomes" id="UP000724874"/>
    </source>
</evidence>
<dbReference type="AlphaFoldDB" id="A0A9P5NMQ0"/>
<dbReference type="EMBL" id="JADNYJ010000058">
    <property type="protein sequence ID" value="KAF8896867.1"/>
    <property type="molecule type" value="Genomic_DNA"/>
</dbReference>
<gene>
    <name evidence="1" type="ORF">CPB84DRAFT_1781634</name>
</gene>
<comment type="caution">
    <text evidence="1">The sequence shown here is derived from an EMBL/GenBank/DDBJ whole genome shotgun (WGS) entry which is preliminary data.</text>
</comment>
<reference evidence="1" key="1">
    <citation type="submission" date="2020-11" db="EMBL/GenBank/DDBJ databases">
        <authorList>
            <consortium name="DOE Joint Genome Institute"/>
            <person name="Ahrendt S."/>
            <person name="Riley R."/>
            <person name="Andreopoulos W."/>
            <person name="LaButti K."/>
            <person name="Pangilinan J."/>
            <person name="Ruiz-duenas F.J."/>
            <person name="Barrasa J.M."/>
            <person name="Sanchez-Garcia M."/>
            <person name="Camarero S."/>
            <person name="Miyauchi S."/>
            <person name="Serrano A."/>
            <person name="Linde D."/>
            <person name="Babiker R."/>
            <person name="Drula E."/>
            <person name="Ayuso-Fernandez I."/>
            <person name="Pacheco R."/>
            <person name="Padilla G."/>
            <person name="Ferreira P."/>
            <person name="Barriuso J."/>
            <person name="Kellner H."/>
            <person name="Castanera R."/>
            <person name="Alfaro M."/>
            <person name="Ramirez L."/>
            <person name="Pisabarro A.G."/>
            <person name="Kuo A."/>
            <person name="Tritt A."/>
            <person name="Lipzen A."/>
            <person name="He G."/>
            <person name="Yan M."/>
            <person name="Ng V."/>
            <person name="Cullen D."/>
            <person name="Martin F."/>
            <person name="Rosso M.-N."/>
            <person name="Henrissat B."/>
            <person name="Hibbett D."/>
            <person name="Martinez A.T."/>
            <person name="Grigoriev I.V."/>
        </authorList>
    </citation>
    <scope>NUCLEOTIDE SEQUENCE</scope>
    <source>
        <strain evidence="1">AH 44721</strain>
    </source>
</reference>
<accession>A0A9P5NMQ0</accession>